<protein>
    <recommendedName>
        <fullName evidence="3">Tc1-like transposase DDE domain-containing protein</fullName>
    </recommendedName>
</protein>
<organism evidence="1 2">
    <name type="scientific">Araneus ventricosus</name>
    <name type="common">Orbweaver spider</name>
    <name type="synonym">Epeira ventricosa</name>
    <dbReference type="NCBI Taxonomy" id="182803"/>
    <lineage>
        <taxon>Eukaryota</taxon>
        <taxon>Metazoa</taxon>
        <taxon>Ecdysozoa</taxon>
        <taxon>Arthropoda</taxon>
        <taxon>Chelicerata</taxon>
        <taxon>Arachnida</taxon>
        <taxon>Araneae</taxon>
        <taxon>Araneomorphae</taxon>
        <taxon>Entelegynae</taxon>
        <taxon>Araneoidea</taxon>
        <taxon>Araneidae</taxon>
        <taxon>Araneus</taxon>
    </lineage>
</organism>
<sequence length="120" mass="13957">MISCTRFYTVSTNLEQYFLMSSSRNQIFGTSSIVLLFVEESILPTRLFIMFQKSFQVLNLPGNSPDVNSFENLWSTVKRRVRNMDFSTKKKIIEDALNVLFRDDGNKKCSKLIESMPKRV</sequence>
<proteinExistence type="predicted"/>
<dbReference type="Gene3D" id="3.30.420.10">
    <property type="entry name" value="Ribonuclease H-like superfamily/Ribonuclease H"/>
    <property type="match status" value="1"/>
</dbReference>
<dbReference type="EMBL" id="BGPR01000012">
    <property type="protein sequence ID" value="GBL77297.1"/>
    <property type="molecule type" value="Genomic_DNA"/>
</dbReference>
<accession>A0A4Y2ACF7</accession>
<dbReference type="AlphaFoldDB" id="A0A4Y2ACF7"/>
<evidence type="ECO:0000313" key="2">
    <source>
        <dbReference type="Proteomes" id="UP000499080"/>
    </source>
</evidence>
<name>A0A4Y2ACF7_ARAVE</name>
<dbReference type="GO" id="GO:0003676">
    <property type="term" value="F:nucleic acid binding"/>
    <property type="evidence" value="ECO:0007669"/>
    <property type="project" value="InterPro"/>
</dbReference>
<evidence type="ECO:0000313" key="1">
    <source>
        <dbReference type="EMBL" id="GBL77297.1"/>
    </source>
</evidence>
<comment type="caution">
    <text evidence="1">The sequence shown here is derived from an EMBL/GenBank/DDBJ whole genome shotgun (WGS) entry which is preliminary data.</text>
</comment>
<keyword evidence="2" id="KW-1185">Reference proteome</keyword>
<reference evidence="1 2" key="1">
    <citation type="journal article" date="2019" name="Sci. Rep.">
        <title>Orb-weaving spider Araneus ventricosus genome elucidates the spidroin gene catalogue.</title>
        <authorList>
            <person name="Kono N."/>
            <person name="Nakamura H."/>
            <person name="Ohtoshi R."/>
            <person name="Moran D.A.P."/>
            <person name="Shinohara A."/>
            <person name="Yoshida Y."/>
            <person name="Fujiwara M."/>
            <person name="Mori M."/>
            <person name="Tomita M."/>
            <person name="Arakawa K."/>
        </authorList>
    </citation>
    <scope>NUCLEOTIDE SEQUENCE [LARGE SCALE GENOMIC DNA]</scope>
</reference>
<evidence type="ECO:0008006" key="3">
    <source>
        <dbReference type="Google" id="ProtNLM"/>
    </source>
</evidence>
<dbReference type="Proteomes" id="UP000499080">
    <property type="component" value="Unassembled WGS sequence"/>
</dbReference>
<dbReference type="OrthoDB" id="10002463at2759"/>
<gene>
    <name evidence="1" type="ORF">AVEN_41740_1</name>
</gene>
<dbReference type="InterPro" id="IPR036397">
    <property type="entry name" value="RNaseH_sf"/>
</dbReference>